<sequence>MAVSMLKLVVAAASLFLVNCQYYQTHEIVAPKPVVTPATVTVTESVWKTHPLRVIITSDVWVTETTNVQEIVTALSTVYQFVPVAPRTQTSIVRVTSTPVYISTIEILVTPTRTFTTVYTSFTTTTETVRFWQSITHVSTVHSVETVPVWTTQTLVQEDTTTITSVFTTIVTSTTRAYA</sequence>
<dbReference type="EMBL" id="MW590722">
    <property type="protein sequence ID" value="QYK30676.1"/>
    <property type="molecule type" value="mRNA"/>
</dbReference>
<evidence type="ECO:0000313" key="2">
    <source>
        <dbReference type="EMBL" id="QYK30676.1"/>
    </source>
</evidence>
<accession>A0A8F9RUU5</accession>
<protein>
    <submittedName>
        <fullName evidence="2">NDF protein</fullName>
    </submittedName>
</protein>
<dbReference type="AlphaFoldDB" id="A0A8F9RUU5"/>
<feature type="chain" id="PRO_5034729523" evidence="1">
    <location>
        <begin position="21"/>
        <end position="179"/>
    </location>
</feature>
<evidence type="ECO:0000256" key="1">
    <source>
        <dbReference type="SAM" id="SignalP"/>
    </source>
</evidence>
<proteinExistence type="evidence at transcript level"/>
<keyword evidence="1" id="KW-0732">Signal</keyword>
<feature type="signal peptide" evidence="1">
    <location>
        <begin position="1"/>
        <end position="20"/>
    </location>
</feature>
<organism evidence="2">
    <name type="scientific">Neocaridina denticulata sinensis</name>
    <dbReference type="NCBI Taxonomy" id="274643"/>
    <lineage>
        <taxon>Eukaryota</taxon>
        <taxon>Metazoa</taxon>
        <taxon>Ecdysozoa</taxon>
        <taxon>Arthropoda</taxon>
        <taxon>Crustacea</taxon>
        <taxon>Multicrustacea</taxon>
        <taxon>Malacostraca</taxon>
        <taxon>Eumalacostraca</taxon>
        <taxon>Eucarida</taxon>
        <taxon>Decapoda</taxon>
        <taxon>Pleocyemata</taxon>
        <taxon>Caridea</taxon>
        <taxon>Atyoidea</taxon>
        <taxon>Atyidae</taxon>
        <taxon>Neocaridina</taxon>
    </lineage>
</organism>
<name>A0A8F9RUU5_NEODE</name>
<reference evidence="2" key="1">
    <citation type="submission" date="2021-02" db="EMBL/GenBank/DDBJ databases">
        <title>Identification and expression pattern of three sex-related genes in shrimp Neocaridina denticulata sinensis.</title>
        <authorList>
            <person name="Lin D."/>
            <person name="Wang M."/>
            <person name="Yu F."/>
            <person name="Shi W."/>
            <person name="Ma W."/>
        </authorList>
    </citation>
    <scope>NUCLEOTIDE SEQUENCE</scope>
</reference>